<dbReference type="Pfam" id="PF07363">
    <property type="entry name" value="DUF1484"/>
    <property type="match status" value="1"/>
</dbReference>
<dbReference type="AlphaFoldDB" id="A0ABC8QJW0"/>
<comment type="caution">
    <text evidence="1">The sequence shown here is derived from an EMBL/GenBank/DDBJ whole genome shotgun (WGS) entry which is preliminary data.</text>
</comment>
<accession>A0ABC8QJW0</accession>
<evidence type="ECO:0000313" key="1">
    <source>
        <dbReference type="EMBL" id="CAJ0806789.1"/>
    </source>
</evidence>
<sequence length="112" mass="12612">MDKHNRAAHTLALMHQRKLTSQLVHQVRRSNARAQAEIATALEQLQTVGELITETTEQSCAELLRVSAGLDGVLRLLYLQSDRSREHESLHCLLAPLKQQLDRAVGNVHEML</sequence>
<reference evidence="1 2" key="1">
    <citation type="submission" date="2023-07" db="EMBL/GenBank/DDBJ databases">
        <authorList>
            <person name="Peeters C."/>
        </authorList>
    </citation>
    <scope>NUCLEOTIDE SEQUENCE [LARGE SCALE GENOMIC DNA]</scope>
    <source>
        <strain evidence="1 2">LMG 18096</strain>
    </source>
</reference>
<gene>
    <name evidence="1" type="ORF">LMG18096_04853</name>
</gene>
<dbReference type="Proteomes" id="UP001189663">
    <property type="component" value="Unassembled WGS sequence"/>
</dbReference>
<evidence type="ECO:0008006" key="3">
    <source>
        <dbReference type="Google" id="ProtNLM"/>
    </source>
</evidence>
<dbReference type="RefSeq" id="WP_316684861.1">
    <property type="nucleotide sequence ID" value="NZ_CATZAT010000020.1"/>
</dbReference>
<dbReference type="EMBL" id="CATZAT010000020">
    <property type="protein sequence ID" value="CAJ0806789.1"/>
    <property type="molecule type" value="Genomic_DNA"/>
</dbReference>
<organism evidence="1 2">
    <name type="scientific">Ralstonia holmesii</name>
    <dbReference type="NCBI Taxonomy" id="3058602"/>
    <lineage>
        <taxon>Bacteria</taxon>
        <taxon>Pseudomonadati</taxon>
        <taxon>Pseudomonadota</taxon>
        <taxon>Betaproteobacteria</taxon>
        <taxon>Burkholderiales</taxon>
        <taxon>Burkholderiaceae</taxon>
        <taxon>Ralstonia</taxon>
    </lineage>
</organism>
<dbReference type="InterPro" id="IPR009957">
    <property type="entry name" value="DUF1484"/>
</dbReference>
<protein>
    <recommendedName>
        <fullName evidence="3">DUF1484 family protein</fullName>
    </recommendedName>
</protein>
<name>A0ABC8QJW0_9RALS</name>
<evidence type="ECO:0000313" key="2">
    <source>
        <dbReference type="Proteomes" id="UP001189663"/>
    </source>
</evidence>
<proteinExistence type="predicted"/>
<keyword evidence="2" id="KW-1185">Reference proteome</keyword>